<gene>
    <name evidence="2" type="ORF">Malapachy_1894</name>
</gene>
<protein>
    <submittedName>
        <fullName evidence="2">Uncharacterized protein</fullName>
    </submittedName>
</protein>
<name>A0A0M8MND3_9BASI</name>
<dbReference type="AlphaFoldDB" id="A0A0M8MND3"/>
<feature type="transmembrane region" description="Helical" evidence="1">
    <location>
        <begin position="67"/>
        <end position="85"/>
    </location>
</feature>
<dbReference type="Proteomes" id="UP000037751">
    <property type="component" value="Unassembled WGS sequence"/>
</dbReference>
<sequence length="367" mass="40983">MSKCTPCIQKTLLALLAVLSMATGVFISYKAIHEKPKPNFEYFSSLSLTDARTVLGLDPQSRWIPGQAAWTEKAEHFFLLLIYVFKLMGSQNVGRGGFMFIMSMSMPIMMFTMVQSIKPDTNVLLRGVAITLVYLLGQLICVGAAVPLVYLPLFIFVRAMNLSKVYPDRAFGEKAPGVIKLVNMVAGAPAILSFVIPVNHWAWMPINVVFQVFPLVFLGLSLYLFMVGPQRSVTSSKVSVLYEDNMLMSMVIYWYSLYKLVPFLRMYRRGEPIALNDGEKLILWDSLGMFLTLIYFVLVDMIADIQLKNETGKPLHSASPVKWILGTIKSTLMALVVGPGAVMDIYLAAREDTATPLHASATVRKRQ</sequence>
<keyword evidence="1" id="KW-1133">Transmembrane helix</keyword>
<dbReference type="RefSeq" id="XP_017991219.1">
    <property type="nucleotide sequence ID" value="XM_018136390.1"/>
</dbReference>
<dbReference type="VEuPathDB" id="FungiDB:Malapachy_1894"/>
<keyword evidence="1" id="KW-0812">Transmembrane</keyword>
<dbReference type="GeneID" id="28728265"/>
<feature type="transmembrane region" description="Helical" evidence="1">
    <location>
        <begin position="129"/>
        <end position="157"/>
    </location>
</feature>
<dbReference type="OrthoDB" id="3354352at2759"/>
<feature type="transmembrane region" description="Helical" evidence="1">
    <location>
        <begin position="208"/>
        <end position="228"/>
    </location>
</feature>
<feature type="transmembrane region" description="Helical" evidence="1">
    <location>
        <begin position="97"/>
        <end position="117"/>
    </location>
</feature>
<feature type="transmembrane region" description="Helical" evidence="1">
    <location>
        <begin position="178"/>
        <end position="196"/>
    </location>
</feature>
<organism evidence="2 3">
    <name type="scientific">Malassezia pachydermatis</name>
    <dbReference type="NCBI Taxonomy" id="77020"/>
    <lineage>
        <taxon>Eukaryota</taxon>
        <taxon>Fungi</taxon>
        <taxon>Dikarya</taxon>
        <taxon>Basidiomycota</taxon>
        <taxon>Ustilaginomycotina</taxon>
        <taxon>Malasseziomycetes</taxon>
        <taxon>Malasseziales</taxon>
        <taxon>Malasseziaceae</taxon>
        <taxon>Malassezia</taxon>
    </lineage>
</organism>
<reference evidence="2 3" key="1">
    <citation type="submission" date="2015-07" db="EMBL/GenBank/DDBJ databases">
        <title>Draft Genome Sequence of Malassezia furfur CBS1878 and Malassezia pachydermatis CBS1879.</title>
        <authorList>
            <person name="Triana S."/>
            <person name="Ohm R."/>
            <person name="Gonzalez A."/>
            <person name="DeCock H."/>
            <person name="Restrepo S."/>
            <person name="Celis A."/>
        </authorList>
    </citation>
    <scope>NUCLEOTIDE SEQUENCE [LARGE SCALE GENOMIC DNA]</scope>
    <source>
        <strain evidence="2 3">CBS 1879</strain>
    </source>
</reference>
<dbReference type="EMBL" id="LGAV01000005">
    <property type="protein sequence ID" value="KOS13587.1"/>
    <property type="molecule type" value="Genomic_DNA"/>
</dbReference>
<keyword evidence="3" id="KW-1185">Reference proteome</keyword>
<accession>A0A0M8MND3</accession>
<evidence type="ECO:0000313" key="3">
    <source>
        <dbReference type="Proteomes" id="UP000037751"/>
    </source>
</evidence>
<comment type="caution">
    <text evidence="2">The sequence shown here is derived from an EMBL/GenBank/DDBJ whole genome shotgun (WGS) entry which is preliminary data.</text>
</comment>
<feature type="transmembrane region" description="Helical" evidence="1">
    <location>
        <begin position="281"/>
        <end position="303"/>
    </location>
</feature>
<keyword evidence="1" id="KW-0472">Membrane</keyword>
<feature type="transmembrane region" description="Helical" evidence="1">
    <location>
        <begin position="240"/>
        <end position="261"/>
    </location>
</feature>
<proteinExistence type="predicted"/>
<feature type="transmembrane region" description="Helical" evidence="1">
    <location>
        <begin position="12"/>
        <end position="32"/>
    </location>
</feature>
<evidence type="ECO:0000313" key="2">
    <source>
        <dbReference type="EMBL" id="KOS13587.1"/>
    </source>
</evidence>
<evidence type="ECO:0000256" key="1">
    <source>
        <dbReference type="SAM" id="Phobius"/>
    </source>
</evidence>